<dbReference type="EMBL" id="LYPC01000028">
    <property type="protein sequence ID" value="OCT11267.1"/>
    <property type="molecule type" value="Genomic_DNA"/>
</dbReference>
<keyword evidence="1" id="KW-0812">Transmembrane</keyword>
<protein>
    <recommendedName>
        <fullName evidence="4">DUF2306 domain-containing protein</fullName>
    </recommendedName>
</protein>
<evidence type="ECO:0008006" key="4">
    <source>
        <dbReference type="Google" id="ProtNLM"/>
    </source>
</evidence>
<evidence type="ECO:0000256" key="1">
    <source>
        <dbReference type="SAM" id="Phobius"/>
    </source>
</evidence>
<keyword evidence="1" id="KW-1133">Transmembrane helix</keyword>
<dbReference type="Proteomes" id="UP000093309">
    <property type="component" value="Unassembled WGS sequence"/>
</dbReference>
<proteinExistence type="predicted"/>
<sequence>MSTSHKAYLLMVSVAALFIIYVLYANFVHDPQATAFLSHKVDLKHPVNRPVWLKVMNVHIIFACMAMISGAVNFASFVLRKHRKFHRLNGYLYVLSVVIVDLTSGFMAPYATGGKATSMGFDLLNIVWLAMTITAIVKIKKKQMNQHRKWMTRSYAFVFTNLMIHAISSLLHNGFGLTYTTSYTIAVYGAIVCLAAAAELVIRTAFRKPSTII</sequence>
<evidence type="ECO:0000313" key="3">
    <source>
        <dbReference type="Proteomes" id="UP000093309"/>
    </source>
</evidence>
<reference evidence="3" key="1">
    <citation type="submission" date="2016-05" db="EMBL/GenBank/DDBJ databases">
        <title>Paenibacillus oryzae. sp. nov., isolated from the rice root.</title>
        <authorList>
            <person name="Zhang J."/>
            <person name="Zhang X."/>
        </authorList>
    </citation>
    <scope>NUCLEOTIDE SEQUENCE [LARGE SCALE GENOMIC DNA]</scope>
    <source>
        <strain evidence="3">KCTC13222</strain>
    </source>
</reference>
<evidence type="ECO:0000313" key="2">
    <source>
        <dbReference type="EMBL" id="OCT11267.1"/>
    </source>
</evidence>
<feature type="transmembrane region" description="Helical" evidence="1">
    <location>
        <begin position="7"/>
        <end position="27"/>
    </location>
</feature>
<keyword evidence="3" id="KW-1185">Reference proteome</keyword>
<name>A0A1C0ZT82_9BACL</name>
<feature type="transmembrane region" description="Helical" evidence="1">
    <location>
        <begin position="123"/>
        <end position="140"/>
    </location>
</feature>
<dbReference type="RefSeq" id="WP_065858139.1">
    <property type="nucleotide sequence ID" value="NZ_LYPC01000028.1"/>
</dbReference>
<dbReference type="InterPro" id="IPR018750">
    <property type="entry name" value="DUF2306_membrane"/>
</dbReference>
<feature type="transmembrane region" description="Helical" evidence="1">
    <location>
        <begin position="91"/>
        <end position="111"/>
    </location>
</feature>
<feature type="transmembrane region" description="Helical" evidence="1">
    <location>
        <begin position="183"/>
        <end position="202"/>
    </location>
</feature>
<dbReference type="AlphaFoldDB" id="A0A1C0ZT82"/>
<feature type="transmembrane region" description="Helical" evidence="1">
    <location>
        <begin position="152"/>
        <end position="171"/>
    </location>
</feature>
<dbReference type="Pfam" id="PF10067">
    <property type="entry name" value="DUF2306"/>
    <property type="match status" value="1"/>
</dbReference>
<comment type="caution">
    <text evidence="2">The sequence shown here is derived from an EMBL/GenBank/DDBJ whole genome shotgun (WGS) entry which is preliminary data.</text>
</comment>
<organism evidence="2 3">
    <name type="scientific">Paenibacillus pectinilyticus</name>
    <dbReference type="NCBI Taxonomy" id="512399"/>
    <lineage>
        <taxon>Bacteria</taxon>
        <taxon>Bacillati</taxon>
        <taxon>Bacillota</taxon>
        <taxon>Bacilli</taxon>
        <taxon>Bacillales</taxon>
        <taxon>Paenibacillaceae</taxon>
        <taxon>Paenibacillus</taxon>
    </lineage>
</organism>
<keyword evidence="1" id="KW-0472">Membrane</keyword>
<feature type="transmembrane region" description="Helical" evidence="1">
    <location>
        <begin position="58"/>
        <end position="79"/>
    </location>
</feature>
<gene>
    <name evidence="2" type="ORF">A8709_06215</name>
</gene>
<dbReference type="STRING" id="512399.A8709_06215"/>
<accession>A0A1C0ZT82</accession>
<dbReference type="OrthoDB" id="195502at2"/>